<dbReference type="Proteomes" id="UP001055072">
    <property type="component" value="Unassembled WGS sequence"/>
</dbReference>
<organism evidence="1 2">
    <name type="scientific">Irpex rosettiformis</name>
    <dbReference type="NCBI Taxonomy" id="378272"/>
    <lineage>
        <taxon>Eukaryota</taxon>
        <taxon>Fungi</taxon>
        <taxon>Dikarya</taxon>
        <taxon>Basidiomycota</taxon>
        <taxon>Agaricomycotina</taxon>
        <taxon>Agaricomycetes</taxon>
        <taxon>Polyporales</taxon>
        <taxon>Irpicaceae</taxon>
        <taxon>Irpex</taxon>
    </lineage>
</organism>
<keyword evidence="2" id="KW-1185">Reference proteome</keyword>
<evidence type="ECO:0000313" key="1">
    <source>
        <dbReference type="EMBL" id="KAI0087083.1"/>
    </source>
</evidence>
<name>A0ACB8TYQ1_9APHY</name>
<reference evidence="1" key="1">
    <citation type="journal article" date="2021" name="Environ. Microbiol.">
        <title>Gene family expansions and transcriptome signatures uncover fungal adaptations to wood decay.</title>
        <authorList>
            <person name="Hage H."/>
            <person name="Miyauchi S."/>
            <person name="Viragh M."/>
            <person name="Drula E."/>
            <person name="Min B."/>
            <person name="Chaduli D."/>
            <person name="Navarro D."/>
            <person name="Favel A."/>
            <person name="Norest M."/>
            <person name="Lesage-Meessen L."/>
            <person name="Balint B."/>
            <person name="Merenyi Z."/>
            <person name="de Eugenio L."/>
            <person name="Morin E."/>
            <person name="Martinez A.T."/>
            <person name="Baldrian P."/>
            <person name="Stursova M."/>
            <person name="Martinez M.J."/>
            <person name="Novotny C."/>
            <person name="Magnuson J.K."/>
            <person name="Spatafora J.W."/>
            <person name="Maurice S."/>
            <person name="Pangilinan J."/>
            <person name="Andreopoulos W."/>
            <person name="LaButti K."/>
            <person name="Hundley H."/>
            <person name="Na H."/>
            <person name="Kuo A."/>
            <person name="Barry K."/>
            <person name="Lipzen A."/>
            <person name="Henrissat B."/>
            <person name="Riley R."/>
            <person name="Ahrendt S."/>
            <person name="Nagy L.G."/>
            <person name="Grigoriev I.V."/>
            <person name="Martin F."/>
            <person name="Rosso M.N."/>
        </authorList>
    </citation>
    <scope>NUCLEOTIDE SEQUENCE</scope>
    <source>
        <strain evidence="1">CBS 384.51</strain>
    </source>
</reference>
<proteinExistence type="predicted"/>
<gene>
    <name evidence="1" type="ORF">BDY19DRAFT_893554</name>
</gene>
<dbReference type="EMBL" id="MU274919">
    <property type="protein sequence ID" value="KAI0087083.1"/>
    <property type="molecule type" value="Genomic_DNA"/>
</dbReference>
<sequence length="362" mass="38815">MLTFLVLTLTSFTPLTHATFTAPNLVAASVSGSLSGLKYTNVGANGFYMQVVDMQPGTFPSCDVAEPCKQVRKDVSGPLAPFDEDLTFNFRGPLNLFNLAVYSPSNSSGETWKRVSSWTANQKPDNLVFMNNMGGGKSGVWTICGGNSQSYANGDFTGTVATPNEELHPGYLPPAKEINVMTATACDKDANNCDGFFRGTANEGWAGSKLLVVDYNMPSDASALPAIWSLSGQIVRSAQYGCNCRGQGTGNVCAEGDIAETLAPNSAQAISEIYSYKGATGSGNSFFARPTSGKATLMAIYDTTTDSITIQRLTQFDHSQTQLSRSVIDAYINAPAKTVPFGTTKRASVDTLFKHRRRSRHY</sequence>
<accession>A0ACB8TYQ1</accession>
<evidence type="ECO:0000313" key="2">
    <source>
        <dbReference type="Proteomes" id="UP001055072"/>
    </source>
</evidence>
<comment type="caution">
    <text evidence="1">The sequence shown here is derived from an EMBL/GenBank/DDBJ whole genome shotgun (WGS) entry which is preliminary data.</text>
</comment>
<protein>
    <submittedName>
        <fullName evidence="1">TOS1-like glycosyl hydrolase-domain-containing protein</fullName>
    </submittedName>
</protein>